<dbReference type="GO" id="GO:0016810">
    <property type="term" value="F:hydrolase activity, acting on carbon-nitrogen (but not peptide) bonds"/>
    <property type="evidence" value="ECO:0007669"/>
    <property type="project" value="InterPro"/>
</dbReference>
<name>A0A0F9NC95_9ZZZZ</name>
<evidence type="ECO:0000259" key="1">
    <source>
        <dbReference type="Pfam" id="PF07969"/>
    </source>
</evidence>
<dbReference type="InterPro" id="IPR011059">
    <property type="entry name" value="Metal-dep_hydrolase_composite"/>
</dbReference>
<dbReference type="Gene3D" id="2.30.40.10">
    <property type="entry name" value="Urease, subunit C, domain 1"/>
    <property type="match status" value="1"/>
</dbReference>
<evidence type="ECO:0000313" key="2">
    <source>
        <dbReference type="EMBL" id="KKN09587.1"/>
    </source>
</evidence>
<dbReference type="SUPFAM" id="SSF51556">
    <property type="entry name" value="Metallo-dependent hydrolases"/>
    <property type="match status" value="1"/>
</dbReference>
<dbReference type="PANTHER" id="PTHR11647:SF1">
    <property type="entry name" value="COLLAPSIN RESPONSE MEDIATOR PROTEIN"/>
    <property type="match status" value="1"/>
</dbReference>
<protein>
    <recommendedName>
        <fullName evidence="1">Amidohydrolase 3 domain-containing protein</fullName>
    </recommendedName>
</protein>
<gene>
    <name evidence="2" type="ORF">LCGC14_1045170</name>
</gene>
<dbReference type="InterPro" id="IPR013108">
    <property type="entry name" value="Amidohydro_3"/>
</dbReference>
<sequence>MWRVLEVDKLIIKNGLLFDPLNNVNNEIKDILIESGKIVERFRNENNVNEINAKGKTIIPSAIDIHTHVASQQVNWARLLGTKNKVFNEYWQGLTLKNIARDYVSMGYTFILESNVFPSLAKQTIFNFQQLPVLDKGMLLNISNLWPLELEFQRGKIKEMTIFLSDLLSKTYGFGFKIYNPFESESWNFRELRENIVSPGRLYNFSPLDVYENVVKCIESLGLPHSAHCHVEGYENQIGQKNLFAILEKIKSLNIEPNQKTDLKIKRDQVLHIAHANTYCLNGKNENLINFLNENQNIDINLGFIGFNQINPLITSDRRLINSMLNIDILENPYKLISSAIEFEGDSFVTLRNFDKNNFYNCNFWANALDLAINTKNKFQVSFSLNFPNYANILDIPEIITWLVSNNARDTFMKGMNKEFLKNNSLQNEEKSLNFSEFVTITRASPAKSLGIGSIKGNLGIDADADINILDININEVDISKNFEILKNALSNIDYVIKSGKIVKKQNKIDFNTQGSIFWSSGKPETEGKEFILSKKEDFYQKYSSMFYSSYKVSVDEQLLRKINGPILCFYIKIKFRFLL</sequence>
<accession>A0A0F9NC95</accession>
<dbReference type="InterPro" id="IPR050378">
    <property type="entry name" value="Metallo-dep_Hydrolases_sf"/>
</dbReference>
<dbReference type="PANTHER" id="PTHR11647">
    <property type="entry name" value="HYDRANTOINASE/DIHYDROPYRIMIDINASE FAMILY MEMBER"/>
    <property type="match status" value="1"/>
</dbReference>
<reference evidence="2" key="1">
    <citation type="journal article" date="2015" name="Nature">
        <title>Complex archaea that bridge the gap between prokaryotes and eukaryotes.</title>
        <authorList>
            <person name="Spang A."/>
            <person name="Saw J.H."/>
            <person name="Jorgensen S.L."/>
            <person name="Zaremba-Niedzwiedzka K."/>
            <person name="Martijn J."/>
            <person name="Lind A.E."/>
            <person name="van Eijk R."/>
            <person name="Schleper C."/>
            <person name="Guy L."/>
            <person name="Ettema T.J."/>
        </authorList>
    </citation>
    <scope>NUCLEOTIDE SEQUENCE</scope>
</reference>
<dbReference type="SUPFAM" id="SSF51338">
    <property type="entry name" value="Composite domain of metallo-dependent hydrolases"/>
    <property type="match status" value="2"/>
</dbReference>
<dbReference type="AlphaFoldDB" id="A0A0F9NC95"/>
<organism evidence="2">
    <name type="scientific">marine sediment metagenome</name>
    <dbReference type="NCBI Taxonomy" id="412755"/>
    <lineage>
        <taxon>unclassified sequences</taxon>
        <taxon>metagenomes</taxon>
        <taxon>ecological metagenomes</taxon>
    </lineage>
</organism>
<comment type="caution">
    <text evidence="2">The sequence shown here is derived from an EMBL/GenBank/DDBJ whole genome shotgun (WGS) entry which is preliminary data.</text>
</comment>
<feature type="domain" description="Amidohydrolase 3" evidence="1">
    <location>
        <begin position="397"/>
        <end position="503"/>
    </location>
</feature>
<dbReference type="EMBL" id="LAZR01004331">
    <property type="protein sequence ID" value="KKN09587.1"/>
    <property type="molecule type" value="Genomic_DNA"/>
</dbReference>
<proteinExistence type="predicted"/>
<dbReference type="Pfam" id="PF07969">
    <property type="entry name" value="Amidohydro_3"/>
    <property type="match status" value="1"/>
</dbReference>
<dbReference type="InterPro" id="IPR032466">
    <property type="entry name" value="Metal_Hydrolase"/>
</dbReference>